<name>A0A8T0E0I9_ARGBR</name>
<feature type="compositionally biased region" description="Polar residues" evidence="2">
    <location>
        <begin position="1191"/>
        <end position="1200"/>
    </location>
</feature>
<evidence type="ECO:0000313" key="4">
    <source>
        <dbReference type="EMBL" id="KAF8763749.1"/>
    </source>
</evidence>
<evidence type="ECO:0000256" key="1">
    <source>
        <dbReference type="SAM" id="Coils"/>
    </source>
</evidence>
<organism evidence="4 5">
    <name type="scientific">Argiope bruennichi</name>
    <name type="common">Wasp spider</name>
    <name type="synonym">Aranea bruennichi</name>
    <dbReference type="NCBI Taxonomy" id="94029"/>
    <lineage>
        <taxon>Eukaryota</taxon>
        <taxon>Metazoa</taxon>
        <taxon>Ecdysozoa</taxon>
        <taxon>Arthropoda</taxon>
        <taxon>Chelicerata</taxon>
        <taxon>Arachnida</taxon>
        <taxon>Araneae</taxon>
        <taxon>Araneomorphae</taxon>
        <taxon>Entelegynae</taxon>
        <taxon>Araneoidea</taxon>
        <taxon>Araneidae</taxon>
        <taxon>Argiope</taxon>
    </lineage>
</organism>
<feature type="region of interest" description="Disordered" evidence="2">
    <location>
        <begin position="930"/>
        <end position="960"/>
    </location>
</feature>
<feature type="transmembrane region" description="Helical" evidence="3">
    <location>
        <begin position="1565"/>
        <end position="1583"/>
    </location>
</feature>
<gene>
    <name evidence="4" type="ORF">HNY73_021895</name>
</gene>
<reference evidence="4" key="1">
    <citation type="journal article" date="2020" name="bioRxiv">
        <title>Chromosome-level reference genome of the European wasp spider Argiope bruennichi: a resource for studies on range expansion and evolutionary adaptation.</title>
        <authorList>
            <person name="Sheffer M.M."/>
            <person name="Hoppe A."/>
            <person name="Krehenwinkel H."/>
            <person name="Uhl G."/>
            <person name="Kuss A.W."/>
            <person name="Jensen L."/>
            <person name="Jensen C."/>
            <person name="Gillespie R.G."/>
            <person name="Hoff K.J."/>
            <person name="Prost S."/>
        </authorList>
    </citation>
    <scope>NUCLEOTIDE SEQUENCE</scope>
</reference>
<protein>
    <submittedName>
        <fullName evidence="4">Uncharacterized protein</fullName>
    </submittedName>
</protein>
<feature type="compositionally biased region" description="Acidic residues" evidence="2">
    <location>
        <begin position="946"/>
        <end position="956"/>
    </location>
</feature>
<feature type="compositionally biased region" description="Basic and acidic residues" evidence="2">
    <location>
        <begin position="1313"/>
        <end position="1324"/>
    </location>
</feature>
<evidence type="ECO:0000256" key="2">
    <source>
        <dbReference type="SAM" id="MobiDB-lite"/>
    </source>
</evidence>
<keyword evidence="5" id="KW-1185">Reference proteome</keyword>
<keyword evidence="3" id="KW-0472">Membrane</keyword>
<evidence type="ECO:0000313" key="5">
    <source>
        <dbReference type="Proteomes" id="UP000807504"/>
    </source>
</evidence>
<keyword evidence="1" id="KW-0175">Coiled coil</keyword>
<proteinExistence type="predicted"/>
<feature type="compositionally biased region" description="Low complexity" evidence="2">
    <location>
        <begin position="1172"/>
        <end position="1188"/>
    </location>
</feature>
<feature type="region of interest" description="Disordered" evidence="2">
    <location>
        <begin position="1172"/>
        <end position="1218"/>
    </location>
</feature>
<keyword evidence="3" id="KW-1133">Transmembrane helix</keyword>
<keyword evidence="3" id="KW-0812">Transmembrane</keyword>
<dbReference type="EMBL" id="JABXBU010002231">
    <property type="protein sequence ID" value="KAF8763749.1"/>
    <property type="molecule type" value="Genomic_DNA"/>
</dbReference>
<feature type="coiled-coil region" evidence="1">
    <location>
        <begin position="1487"/>
        <end position="1514"/>
    </location>
</feature>
<feature type="coiled-coil region" evidence="1">
    <location>
        <begin position="967"/>
        <end position="1026"/>
    </location>
</feature>
<reference evidence="4" key="2">
    <citation type="submission" date="2020-06" db="EMBL/GenBank/DDBJ databases">
        <authorList>
            <person name="Sheffer M."/>
        </authorList>
    </citation>
    <scope>NUCLEOTIDE SEQUENCE</scope>
</reference>
<evidence type="ECO:0000256" key="3">
    <source>
        <dbReference type="SAM" id="Phobius"/>
    </source>
</evidence>
<dbReference type="InterPro" id="IPR036322">
    <property type="entry name" value="WD40_repeat_dom_sf"/>
</dbReference>
<comment type="caution">
    <text evidence="4">The sequence shown here is derived from an EMBL/GenBank/DDBJ whole genome shotgun (WGS) entry which is preliminary data.</text>
</comment>
<accession>A0A8T0E0I9</accession>
<dbReference type="SUPFAM" id="SSF50978">
    <property type="entry name" value="WD40 repeat-like"/>
    <property type="match status" value="1"/>
</dbReference>
<feature type="region of interest" description="Disordered" evidence="2">
    <location>
        <begin position="1292"/>
        <end position="1328"/>
    </location>
</feature>
<dbReference type="Proteomes" id="UP000807504">
    <property type="component" value="Unassembled WGS sequence"/>
</dbReference>
<sequence>MDEEESFTYLEKEDTEEKNTDALQELPKLSGNITDMTMCAIYPLLALTSDTGLVSVYNWIAKEIICSYSYILSATTVIWPNPKIDSLCFFVWRGFGCFIIEFWGRENNQRRWNKAQRGHKGNLDLNISKKQETSSSEEMLVEDKEQDSISEILQHKDNEHEHVAADEKEEDEEYNLKLQAVTKPHTDAISCLGVNEESLVLVSQGLDSKLFFFHLKDFDFIPLGFFKILVNFGFENFSKDLIYQDSVHLLIFCKHSYILEVDIPSIFSDATDDSRLTYCIEKFNCQIYKINGLLKYHELGDRVSDINLDEVSDIGRDVLLNLKYQEKKKKREAKEQELGISGPPVPPKILSHLPSKFPGRLWLSLGKNDSGYLFEFQFIKEFQEEPIEFIPCRAVEIITANYVPIISMNFSFCGKFLYMGLEDGTLHYCCLHDLFEPSSSYGFEKLEVPGSAPHSVENAYASPDGSLLTRSGDDSHRIEFKLNMVGHKDVIEYGALPSFPSIISCCPKAVELFKEKTKALLREQDKEYERDLVKTSLIKQKYLECFKSKISSEKFFVEEEGQKVENYRGCIMPSFTRNGQTKYQQVYGIKVDRKEESQELPIGKSDANKKSNKTDKLKQKLTSLMKDIISYPIDGPATDIILKYNKRKQDLAERLKQRIATEEALDNIVFDEDKYKNTRNEIQESLYKFKDTVGYEFVFPSINCTYPEKKGRALAYLNMLHNFQELFNSYVADAQNLEDSIHHHDMPVEKKLFMPTGKPLDLKKIHISVVGDKNIKVEKRYIKIDWNSKSRQEPIKQDKCSNAANFKNLWAEKMFKNLVHLLQAIKPKIDCEKKFMEIRFLMKCIELNLWKPTLSDEKLYVKILDELQEMLSFEEKDLFSIEKEITDLKNLRHQEKEKWMNLYHDLIKIIGRNHKYKGYFKQIFKKKIHPNGEKRSQIRHSSSESSESEQNIDSDDDKQNVDLSDIDEELLKRVMQLRLKRQEVEQRMKEYKRKIRSISVKQNAIKRKIQKRVDAKNETYEKLNNILDSRKQMCDRLIWPLVLYPGNIHSDYISTPNSNLGEQKQLLQHEMFRIYGTVNEKLKAVNNYVRVSLLLLTTNVVTMEIQDMIDAASVFFSLVQSVSVSTDEYFESLRHTESLSSLKGDLEADKEESSTFIEDILETVAESVPLSETSLQSISQQESSSKKTSNGKEISSSTLVSEKDSEEPFDLEELKGEDYEIKEQEELRPWQEVCNDIDLLGLADKSYLQSQNINSVVSNAIPQKTGEKVPIDSSKDDVDYYRRPFTYHTSENVQKTCYTDPADTSDSESDTELNQRHNDLKNGQEPDYPTFPHGGLLLNISVLRDMEKSDPRSYPYTDFYQEIEFREELTVAPVAIHIEPARTADMDILYNFIPTSFSGFILVNSNNIGKILKFYSRLKAAPKELEQELKLLENKVMTTKRALNFKHQDLIKERRELYGAMKSTFNHVIDLDLLQDTIENPLLHIKKAEFKTELDNMKSKLKKMKESEALAQRALDQLRFEDTQICYELLELRKEFKMLDEGYSKCQVLPRIGVIKKTEESSENIFPVFCILIFLYLTSILNLTTVWDTFYESVPTTVGALFHVQSTSYEMFNDA</sequence>